<dbReference type="InterPro" id="IPR013486">
    <property type="entry name" value="SpoIID/LytB"/>
</dbReference>
<dbReference type="OrthoDB" id="9794671at2"/>
<keyword evidence="4" id="KW-1185">Reference proteome</keyword>
<dbReference type="Pfam" id="PF08486">
    <property type="entry name" value="SpoIID"/>
    <property type="match status" value="1"/>
</dbReference>
<gene>
    <name evidence="3" type="ORF">CUS_5249</name>
</gene>
<dbReference type="RefSeq" id="WP_002851841.1">
    <property type="nucleotide sequence ID" value="NZ_ADKM02000118.1"/>
</dbReference>
<evidence type="ECO:0000313" key="4">
    <source>
        <dbReference type="Proteomes" id="UP000004259"/>
    </source>
</evidence>
<accession>E9SFI3</accession>
<protein>
    <submittedName>
        <fullName evidence="3">SpoIID/LytB domain protein</fullName>
    </submittedName>
</protein>
<feature type="signal peptide" evidence="1">
    <location>
        <begin position="1"/>
        <end position="22"/>
    </location>
</feature>
<evidence type="ECO:0000259" key="2">
    <source>
        <dbReference type="Pfam" id="PF08486"/>
    </source>
</evidence>
<evidence type="ECO:0000256" key="1">
    <source>
        <dbReference type="SAM" id="SignalP"/>
    </source>
</evidence>
<sequence length="315" mass="34309">MKENIQCAVVLAVCLALIPCLAFVKKARAAPADFTVGVYLTAEGKVEEYPLADYVTGAVLAQIPADFDEEALKAQAVLARTYIMRRYADELDSPTPSLHGALISDDDRIYQSFYTPQQAEDFYSDSYDTARTRVEKAVRAAPEILTYKDEPVTAAYHSASSGSTESAFTAWGVDIPYLQAVESATDAELDGIETKLTLSADELRSTVSEQLGITLTGQPESWLETAANERGYVTEVTLCGSKTNVRQFTAALGIASPCFTFEMSDSKFTFTSRGFGHLVGLSQYGANSMAETGSSYREILSHYFKGCKLKTTTLQ</sequence>
<name>E9SFI3_RUMAL</name>
<reference evidence="3 4" key="1">
    <citation type="submission" date="2011-02" db="EMBL/GenBank/DDBJ databases">
        <authorList>
            <person name="Nelson K.E."/>
            <person name="Sutton G."/>
            <person name="Torralba M."/>
            <person name="Durkin S."/>
            <person name="Harkins D."/>
            <person name="Montgomery R."/>
            <person name="Ziemer C."/>
            <person name="Klaassens E."/>
            <person name="Ocuiv P."/>
            <person name="Morrison M."/>
        </authorList>
    </citation>
    <scope>NUCLEOTIDE SEQUENCE [LARGE SCALE GENOMIC DNA]</scope>
    <source>
        <strain evidence="3 4">8</strain>
    </source>
</reference>
<proteinExistence type="predicted"/>
<comment type="caution">
    <text evidence="3">The sequence shown here is derived from an EMBL/GenBank/DDBJ whole genome shotgun (WGS) entry which is preliminary data.</text>
</comment>
<organism evidence="3 4">
    <name type="scientific">Ruminococcus albus 8</name>
    <dbReference type="NCBI Taxonomy" id="246199"/>
    <lineage>
        <taxon>Bacteria</taxon>
        <taxon>Bacillati</taxon>
        <taxon>Bacillota</taxon>
        <taxon>Clostridia</taxon>
        <taxon>Eubacteriales</taxon>
        <taxon>Oscillospiraceae</taxon>
        <taxon>Ruminococcus</taxon>
    </lineage>
</organism>
<dbReference type="STRING" id="246199.CUS_5249"/>
<dbReference type="Proteomes" id="UP000004259">
    <property type="component" value="Unassembled WGS sequence"/>
</dbReference>
<dbReference type="NCBIfam" id="TIGR02669">
    <property type="entry name" value="SpoIID_LytB"/>
    <property type="match status" value="1"/>
</dbReference>
<dbReference type="eggNOG" id="COG2385">
    <property type="taxonomic scope" value="Bacteria"/>
</dbReference>
<feature type="chain" id="PRO_5039251011" evidence="1">
    <location>
        <begin position="23"/>
        <end position="315"/>
    </location>
</feature>
<evidence type="ECO:0000313" key="3">
    <source>
        <dbReference type="EMBL" id="EGC01951.1"/>
    </source>
</evidence>
<keyword evidence="1" id="KW-0732">Signal</keyword>
<dbReference type="EMBL" id="ADKM02000118">
    <property type="protein sequence ID" value="EGC01951.1"/>
    <property type="molecule type" value="Genomic_DNA"/>
</dbReference>
<feature type="domain" description="Sporulation stage II protein D amidase enhancer LytB N-terminal" evidence="2">
    <location>
        <begin position="44"/>
        <end position="147"/>
    </location>
</feature>
<dbReference type="AlphaFoldDB" id="E9SFI3"/>
<dbReference type="GO" id="GO:0030435">
    <property type="term" value="P:sporulation resulting in formation of a cellular spore"/>
    <property type="evidence" value="ECO:0007669"/>
    <property type="project" value="InterPro"/>
</dbReference>
<dbReference type="InterPro" id="IPR013693">
    <property type="entry name" value="SpoIID/LytB_N"/>
</dbReference>